<dbReference type="AlphaFoldDB" id="A0AAV7HGI9"/>
<accession>A0AAV7HGI9</accession>
<evidence type="ECO:0000313" key="2">
    <source>
        <dbReference type="EMBL" id="KAH0467407.1"/>
    </source>
</evidence>
<keyword evidence="1" id="KW-1133">Transmembrane helix</keyword>
<gene>
    <name evidence="2" type="ORF">IEQ34_004645</name>
</gene>
<reference evidence="2 3" key="1">
    <citation type="journal article" date="2021" name="Hortic Res">
        <title>Chromosome-scale assembly of the Dendrobium chrysotoxum genome enhances the understanding of orchid evolution.</title>
        <authorList>
            <person name="Zhang Y."/>
            <person name="Zhang G.Q."/>
            <person name="Zhang D."/>
            <person name="Liu X.D."/>
            <person name="Xu X.Y."/>
            <person name="Sun W.H."/>
            <person name="Yu X."/>
            <person name="Zhu X."/>
            <person name="Wang Z.W."/>
            <person name="Zhao X."/>
            <person name="Zhong W.Y."/>
            <person name="Chen H."/>
            <person name="Yin W.L."/>
            <person name="Huang T."/>
            <person name="Niu S.C."/>
            <person name="Liu Z.J."/>
        </authorList>
    </citation>
    <scope>NUCLEOTIDE SEQUENCE [LARGE SCALE GENOMIC DNA]</scope>
    <source>
        <strain evidence="2">Lindl</strain>
    </source>
</reference>
<feature type="transmembrane region" description="Helical" evidence="1">
    <location>
        <begin position="78"/>
        <end position="96"/>
    </location>
</feature>
<keyword evidence="1" id="KW-0812">Transmembrane</keyword>
<dbReference type="Proteomes" id="UP000775213">
    <property type="component" value="Unassembled WGS sequence"/>
</dbReference>
<feature type="transmembrane region" description="Helical" evidence="1">
    <location>
        <begin position="198"/>
        <end position="217"/>
    </location>
</feature>
<name>A0AAV7HGI9_DENCH</name>
<dbReference type="EMBL" id="JAGFBR010000005">
    <property type="protein sequence ID" value="KAH0467407.1"/>
    <property type="molecule type" value="Genomic_DNA"/>
</dbReference>
<organism evidence="2 3">
    <name type="scientific">Dendrobium chrysotoxum</name>
    <name type="common">Orchid</name>
    <dbReference type="NCBI Taxonomy" id="161865"/>
    <lineage>
        <taxon>Eukaryota</taxon>
        <taxon>Viridiplantae</taxon>
        <taxon>Streptophyta</taxon>
        <taxon>Embryophyta</taxon>
        <taxon>Tracheophyta</taxon>
        <taxon>Spermatophyta</taxon>
        <taxon>Magnoliopsida</taxon>
        <taxon>Liliopsida</taxon>
        <taxon>Asparagales</taxon>
        <taxon>Orchidaceae</taxon>
        <taxon>Epidendroideae</taxon>
        <taxon>Malaxideae</taxon>
        <taxon>Dendrobiinae</taxon>
        <taxon>Dendrobium</taxon>
    </lineage>
</organism>
<proteinExistence type="predicted"/>
<evidence type="ECO:0000256" key="1">
    <source>
        <dbReference type="SAM" id="Phobius"/>
    </source>
</evidence>
<keyword evidence="3" id="KW-1185">Reference proteome</keyword>
<sequence>MGFAVSVRFPLSRGFALLLSCLVSFVAVECWFCGKALFLVAEQLCGRPKGGLWHEWHLVWVYAEFFDYTQFGWEVPSFGYLIILAFFAGLVIFSAGTHSCGFLMGKQPADLGDSQFDQSVDQNEFPFCRSTGPFLGRNSGQVQMPLHKGGLSYPAINYDGKIEIRVIHLLLVRKHHWFPSLWEFWNGLREIYAEMERAIFINFGIDFGLVIVAFYHVCFSCSEGSINGFYYDQNSRFVSPIKFRYLKSYNIYASNLIIPFCKSNLEADILEAIEEEPKLSLLHPSMVAYLYSKLKFFAFEMRIDGYGAESHTAAAQDIDWL</sequence>
<keyword evidence="1" id="KW-0472">Membrane</keyword>
<comment type="caution">
    <text evidence="2">The sequence shown here is derived from an EMBL/GenBank/DDBJ whole genome shotgun (WGS) entry which is preliminary data.</text>
</comment>
<evidence type="ECO:0000313" key="3">
    <source>
        <dbReference type="Proteomes" id="UP000775213"/>
    </source>
</evidence>
<protein>
    <submittedName>
        <fullName evidence="2">Uncharacterized protein</fullName>
    </submittedName>
</protein>